<dbReference type="Proteomes" id="UP000240978">
    <property type="component" value="Unassembled WGS sequence"/>
</dbReference>
<dbReference type="Pfam" id="PF13302">
    <property type="entry name" value="Acetyltransf_3"/>
    <property type="match status" value="1"/>
</dbReference>
<keyword evidence="2" id="KW-0808">Transferase</keyword>
<comment type="caution">
    <text evidence="2">The sequence shown here is derived from an EMBL/GenBank/DDBJ whole genome shotgun (WGS) entry which is preliminary data.</text>
</comment>
<dbReference type="InterPro" id="IPR016181">
    <property type="entry name" value="Acyl_CoA_acyltransferase"/>
</dbReference>
<proteinExistence type="predicted"/>
<dbReference type="PANTHER" id="PTHR43792:SF13">
    <property type="entry name" value="ACETYLTRANSFERASE"/>
    <property type="match status" value="1"/>
</dbReference>
<dbReference type="InterPro" id="IPR000182">
    <property type="entry name" value="GNAT_dom"/>
</dbReference>
<dbReference type="InterPro" id="IPR051531">
    <property type="entry name" value="N-acetyltransferase"/>
</dbReference>
<dbReference type="EMBL" id="PYGK01000002">
    <property type="protein sequence ID" value="PSL34910.1"/>
    <property type="molecule type" value="Genomic_DNA"/>
</dbReference>
<dbReference type="PANTHER" id="PTHR43792">
    <property type="entry name" value="GNAT FAMILY, PUTATIVE (AFU_ORTHOLOGUE AFUA_3G00765)-RELATED-RELATED"/>
    <property type="match status" value="1"/>
</dbReference>
<dbReference type="GO" id="GO:0016747">
    <property type="term" value="F:acyltransferase activity, transferring groups other than amino-acyl groups"/>
    <property type="evidence" value="ECO:0007669"/>
    <property type="project" value="InterPro"/>
</dbReference>
<evidence type="ECO:0000313" key="2">
    <source>
        <dbReference type="EMBL" id="PSL34910.1"/>
    </source>
</evidence>
<protein>
    <submittedName>
        <fullName evidence="2">RimJ/RimL family protein N-acetyltransferase</fullName>
    </submittedName>
</protein>
<dbReference type="AlphaFoldDB" id="A0A2P8GLS7"/>
<gene>
    <name evidence="2" type="ORF">CLV42_102484</name>
</gene>
<feature type="domain" description="N-acetyltransferase" evidence="1">
    <location>
        <begin position="13"/>
        <end position="184"/>
    </location>
</feature>
<dbReference type="RefSeq" id="WP_106601164.1">
    <property type="nucleotide sequence ID" value="NZ_PYGK01000002.1"/>
</dbReference>
<dbReference type="PROSITE" id="PS51186">
    <property type="entry name" value="GNAT"/>
    <property type="match status" value="1"/>
</dbReference>
<evidence type="ECO:0000313" key="3">
    <source>
        <dbReference type="Proteomes" id="UP000240978"/>
    </source>
</evidence>
<dbReference type="OrthoDB" id="9811523at2"/>
<reference evidence="2 3" key="1">
    <citation type="submission" date="2018-03" db="EMBL/GenBank/DDBJ databases">
        <title>Genomic Encyclopedia of Archaeal and Bacterial Type Strains, Phase II (KMG-II): from individual species to whole genera.</title>
        <authorList>
            <person name="Goeker M."/>
        </authorList>
    </citation>
    <scope>NUCLEOTIDE SEQUENCE [LARGE SCALE GENOMIC DNA]</scope>
    <source>
        <strain evidence="2 3">DSM 18107</strain>
    </source>
</reference>
<name>A0A2P8GLS7_9BACT</name>
<dbReference type="Gene3D" id="3.40.630.30">
    <property type="match status" value="1"/>
</dbReference>
<accession>A0A2P8GLS7</accession>
<evidence type="ECO:0000259" key="1">
    <source>
        <dbReference type="PROSITE" id="PS51186"/>
    </source>
</evidence>
<organism evidence="2 3">
    <name type="scientific">Chitinophaga ginsengisoli</name>
    <dbReference type="NCBI Taxonomy" id="363837"/>
    <lineage>
        <taxon>Bacteria</taxon>
        <taxon>Pseudomonadati</taxon>
        <taxon>Bacteroidota</taxon>
        <taxon>Chitinophagia</taxon>
        <taxon>Chitinophagales</taxon>
        <taxon>Chitinophagaceae</taxon>
        <taxon>Chitinophaga</taxon>
    </lineage>
</organism>
<sequence length="186" mass="21275">MPKAINDIITPRLILRLLGEEVSSACLNNDFETAQHLLHATIPEEFFGELSVLQRDRRLLQEDPEYKPWASRGIILKGEMKMIGLIRFHSSPCFNADTPYREGAVELGYRILSDYRRKGYAREAVFAITNWAEEVFSVRRFIASISPENLPSLALAQSFGFVKVDEVMDEVDGLEHVYMLERIPAE</sequence>
<keyword evidence="3" id="KW-1185">Reference proteome</keyword>
<dbReference type="SUPFAM" id="SSF55729">
    <property type="entry name" value="Acyl-CoA N-acyltransferases (Nat)"/>
    <property type="match status" value="1"/>
</dbReference>